<keyword evidence="6" id="KW-1185">Reference proteome</keyword>
<dbReference type="Pfam" id="PF04652">
    <property type="entry name" value="Vta1"/>
    <property type="match status" value="1"/>
</dbReference>
<sequence>MTWKQPLKTNKETLSPRPSQFPPASTLVSKKADETAVCKLKREPLIYILFLPPEQIIFHSLCPTPHSKHQSLSIQKQNGLYLLRHLQPTLTSQTRYRNPKKLPNLKIERIVRPCGLAMASSSGTANDRGPPRSLSRRMTRANTMMLDLPDEEIVDSELVPSSLAVIAPILRVANEIEKDNPRVAYLCRFHALEKAHTMNPTSSGRGVRQFKTYLLHRLEKMLLQDIRKCLYSTVLSMMRRLHDSVGPEHERDIAQSYIELDNKTTVIANEHAGGRSPFLSSFRMFCSMDGLEDKEILHQLANNDPKEIQLYYRQFYERNIKDAQHTKNPEEMAKILRIASVLFDVLQTVLVQKDKIDKEIMKYAEDVEKKRGQKRGQYEHYNILPLYAAGVKPAIMELPENWAATCFL</sequence>
<organism evidence="5 6">
    <name type="scientific">Salix koriyanagi</name>
    <dbReference type="NCBI Taxonomy" id="2511006"/>
    <lineage>
        <taxon>Eukaryota</taxon>
        <taxon>Viridiplantae</taxon>
        <taxon>Streptophyta</taxon>
        <taxon>Embryophyta</taxon>
        <taxon>Tracheophyta</taxon>
        <taxon>Spermatophyta</taxon>
        <taxon>Magnoliopsida</taxon>
        <taxon>eudicotyledons</taxon>
        <taxon>Gunneridae</taxon>
        <taxon>Pentapetalae</taxon>
        <taxon>rosids</taxon>
        <taxon>fabids</taxon>
        <taxon>Malpighiales</taxon>
        <taxon>Salicaceae</taxon>
        <taxon>Saliceae</taxon>
        <taxon>Salix</taxon>
    </lineage>
</organism>
<gene>
    <name evidence="5" type="ORF">OIU74_010249</name>
</gene>
<dbReference type="InterPro" id="IPR044538">
    <property type="entry name" value="Vta1-like"/>
</dbReference>
<evidence type="ECO:0000256" key="1">
    <source>
        <dbReference type="ARBA" id="ARBA00004308"/>
    </source>
</evidence>
<dbReference type="EMBL" id="JAPFFM010000015">
    <property type="protein sequence ID" value="KAJ6709102.1"/>
    <property type="molecule type" value="Genomic_DNA"/>
</dbReference>
<evidence type="ECO:0000256" key="2">
    <source>
        <dbReference type="ARBA" id="ARBA00023136"/>
    </source>
</evidence>
<feature type="domain" description="Vta1/callose synthase N-terminal" evidence="4">
    <location>
        <begin position="166"/>
        <end position="221"/>
    </location>
</feature>
<dbReference type="Gene3D" id="1.25.40.270">
    <property type="entry name" value="Vacuolar protein sorting-associated protein vta1"/>
    <property type="match status" value="1"/>
</dbReference>
<name>A0A9Q0QML0_9ROSI</name>
<reference evidence="5" key="1">
    <citation type="submission" date="2022-11" db="EMBL/GenBank/DDBJ databases">
        <authorList>
            <person name="Hyden B.L."/>
            <person name="Feng K."/>
            <person name="Yates T."/>
            <person name="Jawdy S."/>
            <person name="Smart L.B."/>
            <person name="Muchero W."/>
        </authorList>
    </citation>
    <scope>NUCLEOTIDE SEQUENCE</scope>
    <source>
        <tissue evidence="5">Shoot tip</tissue>
    </source>
</reference>
<dbReference type="GO" id="GO:0032511">
    <property type="term" value="P:late endosome to vacuole transport via multivesicular body sorting pathway"/>
    <property type="evidence" value="ECO:0007669"/>
    <property type="project" value="InterPro"/>
</dbReference>
<dbReference type="PANTHER" id="PTHR46009">
    <property type="entry name" value="VACUOLAR PROTEIN SORTING-ASSOCIATED PROTEIN VTA1 HOMOLOG"/>
    <property type="match status" value="1"/>
</dbReference>
<protein>
    <submittedName>
        <fullName evidence="5">CALLOSE SYNTHASE 6-RELATED</fullName>
    </submittedName>
</protein>
<dbReference type="GO" id="GO:0005771">
    <property type="term" value="C:multivesicular body"/>
    <property type="evidence" value="ECO:0007669"/>
    <property type="project" value="TreeGrafter"/>
</dbReference>
<evidence type="ECO:0000313" key="6">
    <source>
        <dbReference type="Proteomes" id="UP001151752"/>
    </source>
</evidence>
<evidence type="ECO:0000256" key="3">
    <source>
        <dbReference type="SAM" id="MobiDB-lite"/>
    </source>
</evidence>
<dbReference type="InterPro" id="IPR039431">
    <property type="entry name" value="Vta1/CALS_N"/>
</dbReference>
<comment type="caution">
    <text evidence="5">The sequence shown here is derived from an EMBL/GenBank/DDBJ whole genome shotgun (WGS) entry which is preliminary data.</text>
</comment>
<dbReference type="PANTHER" id="PTHR46009:SF1">
    <property type="entry name" value="VACUOLAR PROTEIN SORTING-ASSOCIATED PROTEIN VTA1 HOMOLOG"/>
    <property type="match status" value="1"/>
</dbReference>
<accession>A0A9Q0QML0</accession>
<reference evidence="5" key="2">
    <citation type="journal article" date="2023" name="Int. J. Mol. Sci.">
        <title>De Novo Assembly and Annotation of 11 Diverse Shrub Willow (Salix) Genomes Reveals Novel Gene Organization in Sex-Linked Regions.</title>
        <authorList>
            <person name="Hyden B."/>
            <person name="Feng K."/>
            <person name="Yates T.B."/>
            <person name="Jawdy S."/>
            <person name="Cereghino C."/>
            <person name="Smart L.B."/>
            <person name="Muchero W."/>
        </authorList>
    </citation>
    <scope>NUCLEOTIDE SEQUENCE</scope>
    <source>
        <tissue evidence="5">Shoot tip</tissue>
    </source>
</reference>
<proteinExistence type="predicted"/>
<comment type="subcellular location">
    <subcellularLocation>
        <location evidence="1">Endomembrane system</location>
    </subcellularLocation>
</comment>
<feature type="region of interest" description="Disordered" evidence="3">
    <location>
        <begin position="1"/>
        <end position="26"/>
    </location>
</feature>
<dbReference type="AlphaFoldDB" id="A0A9Q0QML0"/>
<evidence type="ECO:0000313" key="5">
    <source>
        <dbReference type="EMBL" id="KAJ6709102.1"/>
    </source>
</evidence>
<evidence type="ECO:0000259" key="4">
    <source>
        <dbReference type="Pfam" id="PF04652"/>
    </source>
</evidence>
<dbReference type="Proteomes" id="UP001151752">
    <property type="component" value="Chromosome 2"/>
</dbReference>
<keyword evidence="2" id="KW-0472">Membrane</keyword>
<dbReference type="InterPro" id="IPR023175">
    <property type="entry name" value="Vta1/CALS_N_sf"/>
</dbReference>
<feature type="compositionally biased region" description="Polar residues" evidence="3">
    <location>
        <begin position="12"/>
        <end position="26"/>
    </location>
</feature>